<evidence type="ECO:0000259" key="7">
    <source>
        <dbReference type="PROSITE" id="PS51686"/>
    </source>
</evidence>
<dbReference type="GO" id="GO:0032259">
    <property type="term" value="P:methylation"/>
    <property type="evidence" value="ECO:0007669"/>
    <property type="project" value="UniProtKB-KW"/>
</dbReference>
<evidence type="ECO:0000256" key="1">
    <source>
        <dbReference type="ARBA" id="ARBA00022490"/>
    </source>
</evidence>
<keyword evidence="2 6" id="KW-0489">Methyltransferase</keyword>
<evidence type="ECO:0000256" key="5">
    <source>
        <dbReference type="ARBA" id="ARBA00022884"/>
    </source>
</evidence>
<dbReference type="InterPro" id="IPR029063">
    <property type="entry name" value="SAM-dependent_MTases_sf"/>
</dbReference>
<dbReference type="PANTHER" id="PTHR22807:SF30">
    <property type="entry name" value="28S RRNA (CYTOSINE(4447)-C(5))-METHYLTRANSFERASE-RELATED"/>
    <property type="match status" value="1"/>
</dbReference>
<keyword evidence="1" id="KW-0963">Cytoplasm</keyword>
<protein>
    <submittedName>
        <fullName evidence="8">rRNA methyltransferase</fullName>
    </submittedName>
</protein>
<feature type="binding site" evidence="6">
    <location>
        <position position="177"/>
    </location>
    <ligand>
        <name>S-adenosyl-L-methionine</name>
        <dbReference type="ChEBI" id="CHEBI:59789"/>
    </ligand>
</feature>
<evidence type="ECO:0000313" key="9">
    <source>
        <dbReference type="Proteomes" id="UP000772618"/>
    </source>
</evidence>
<dbReference type="Pfam" id="PF13636">
    <property type="entry name" value="Methyltranf_PUA"/>
    <property type="match status" value="1"/>
</dbReference>
<evidence type="ECO:0000256" key="6">
    <source>
        <dbReference type="PROSITE-ProRule" id="PRU01023"/>
    </source>
</evidence>
<dbReference type="PANTHER" id="PTHR22807">
    <property type="entry name" value="NOP2 YEAST -RELATED NOL1/NOP2/FMU SUN DOMAIN-CONTAINING"/>
    <property type="match status" value="1"/>
</dbReference>
<dbReference type="Pfam" id="PF17125">
    <property type="entry name" value="Methyltr_RsmF_N"/>
    <property type="match status" value="1"/>
</dbReference>
<keyword evidence="5 6" id="KW-0694">RNA-binding</keyword>
<feature type="binding site" evidence="6">
    <location>
        <position position="133"/>
    </location>
    <ligand>
        <name>S-adenosyl-L-methionine</name>
        <dbReference type="ChEBI" id="CHEBI:59789"/>
    </ligand>
</feature>
<dbReference type="SUPFAM" id="SSF53335">
    <property type="entry name" value="S-adenosyl-L-methionine-dependent methyltransferases"/>
    <property type="match status" value="1"/>
</dbReference>
<gene>
    <name evidence="8" type="ORF">KK060_04065</name>
</gene>
<dbReference type="EMBL" id="JAHESD010000005">
    <property type="protein sequence ID" value="MBT1702440.1"/>
    <property type="molecule type" value="Genomic_DNA"/>
</dbReference>
<dbReference type="Gene3D" id="3.30.70.1170">
    <property type="entry name" value="Sun protein, domain 3"/>
    <property type="match status" value="1"/>
</dbReference>
<keyword evidence="9" id="KW-1185">Reference proteome</keyword>
<organism evidence="8 9">
    <name type="scientific">Chryseosolibacter indicus</name>
    <dbReference type="NCBI Taxonomy" id="2782351"/>
    <lineage>
        <taxon>Bacteria</taxon>
        <taxon>Pseudomonadati</taxon>
        <taxon>Bacteroidota</taxon>
        <taxon>Cytophagia</taxon>
        <taxon>Cytophagales</taxon>
        <taxon>Chryseotaleaceae</taxon>
        <taxon>Chryseosolibacter</taxon>
    </lineage>
</organism>
<name>A0ABS5VNM1_9BACT</name>
<dbReference type="Proteomes" id="UP000772618">
    <property type="component" value="Unassembled WGS sequence"/>
</dbReference>
<dbReference type="Gene3D" id="3.40.50.150">
    <property type="entry name" value="Vaccinia Virus protein VP39"/>
    <property type="match status" value="1"/>
</dbReference>
<dbReference type="InterPro" id="IPR027391">
    <property type="entry name" value="Nol1_Nop2_Fmu_2"/>
</dbReference>
<sequence>MSNLNFPGAFEKRMLYRLGSEWDNFKRAHEQSSPVSIRLHPLKKSSLINSEQVPWAEQGRYLPERPSFTLDPSFHGGAYYVQEASSMFLEQALKQSIDLSAPLNVLDLSAAPGGKSTHLLSLISNESLLVSNEVIRSRAAILAENIQKWGYVNCLVTNSDPKDFNNIEGFFDVIVVDAPCSGEGLFRKDPQAINEWSVENASLCSSRQKRIIHDVWPALKTDGILIYCTCTYNPDENEENLYWLQQEKEIEFIELNTNFSWGIEKVVKDKVSGYQFYPNKVKGEGFFISVIRKKEYSESATIKSKKKLVAPSKRVIESLNAWVSHPEKLLFKQHNELVFALRAEKTDEIEFLLQHLKFVYGGTNIATVKHDKLIPEHSLALSIILNPDTFNSIEVELPVALQYLRKETIDIKDVEKGFASLAYEGTRLGWVNVIQNRINNMYPSEWRIRMTR</sequence>
<feature type="binding site" evidence="6">
    <location>
        <position position="160"/>
    </location>
    <ligand>
        <name>S-adenosyl-L-methionine</name>
        <dbReference type="ChEBI" id="CHEBI:59789"/>
    </ligand>
</feature>
<evidence type="ECO:0000256" key="3">
    <source>
        <dbReference type="ARBA" id="ARBA00022679"/>
    </source>
</evidence>
<comment type="caution">
    <text evidence="8">The sequence shown here is derived from an EMBL/GenBank/DDBJ whole genome shotgun (WGS) entry which is preliminary data.</text>
</comment>
<feature type="domain" description="SAM-dependent MTase RsmB/NOP-type" evidence="7">
    <location>
        <begin position="14"/>
        <end position="294"/>
    </location>
</feature>
<feature type="binding site" evidence="6">
    <location>
        <begin position="109"/>
        <end position="115"/>
    </location>
    <ligand>
        <name>S-adenosyl-L-methionine</name>
        <dbReference type="ChEBI" id="CHEBI:59789"/>
    </ligand>
</feature>
<reference evidence="8 9" key="1">
    <citation type="submission" date="2021-05" db="EMBL/GenBank/DDBJ databases">
        <title>A Polyphasic approach of four new species of the genus Ohtaekwangia: Ohtaekwangia histidinii sp. nov., Ohtaekwangia cretensis sp. nov., Ohtaekwangia indiensis sp. nov., Ohtaekwangia reichenbachii sp. nov. from diverse environment.</title>
        <authorList>
            <person name="Octaviana S."/>
        </authorList>
    </citation>
    <scope>NUCLEOTIDE SEQUENCE [LARGE SCALE GENOMIC DNA]</scope>
    <source>
        <strain evidence="8 9">PWU20</strain>
    </source>
</reference>
<evidence type="ECO:0000256" key="2">
    <source>
        <dbReference type="ARBA" id="ARBA00022603"/>
    </source>
</evidence>
<accession>A0ABS5VNM1</accession>
<dbReference type="InterPro" id="IPR001678">
    <property type="entry name" value="MeTrfase_RsmB-F_NOP2_dom"/>
</dbReference>
<dbReference type="PRINTS" id="PR02008">
    <property type="entry name" value="RCMTFAMILY"/>
</dbReference>
<keyword evidence="4 6" id="KW-0949">S-adenosyl-L-methionine</keyword>
<dbReference type="Gene3D" id="2.30.130.60">
    <property type="match status" value="1"/>
</dbReference>
<dbReference type="RefSeq" id="WP_254152378.1">
    <property type="nucleotide sequence ID" value="NZ_JAHESD010000005.1"/>
</dbReference>
<evidence type="ECO:0000313" key="8">
    <source>
        <dbReference type="EMBL" id="MBT1702440.1"/>
    </source>
</evidence>
<dbReference type="InterPro" id="IPR031341">
    <property type="entry name" value="Methyltr_RsmF_N"/>
</dbReference>
<dbReference type="InterPro" id="IPR049560">
    <property type="entry name" value="MeTrfase_RsmB-F_NOP2_cat"/>
</dbReference>
<proteinExistence type="inferred from homology"/>
<dbReference type="Pfam" id="PF01189">
    <property type="entry name" value="Methyltr_RsmB-F"/>
    <property type="match status" value="1"/>
</dbReference>
<dbReference type="GO" id="GO:0008168">
    <property type="term" value="F:methyltransferase activity"/>
    <property type="evidence" value="ECO:0007669"/>
    <property type="project" value="UniProtKB-KW"/>
</dbReference>
<comment type="similarity">
    <text evidence="6">Belongs to the class I-like SAM-binding methyltransferase superfamily. RsmB/NOP family.</text>
</comment>
<dbReference type="PROSITE" id="PS51686">
    <property type="entry name" value="SAM_MT_RSMB_NOP"/>
    <property type="match status" value="1"/>
</dbReference>
<keyword evidence="3 6" id="KW-0808">Transferase</keyword>
<feature type="active site" description="Nucleophile" evidence="6">
    <location>
        <position position="230"/>
    </location>
</feature>
<dbReference type="InterPro" id="IPR023267">
    <property type="entry name" value="RCMT"/>
</dbReference>
<evidence type="ECO:0000256" key="4">
    <source>
        <dbReference type="ARBA" id="ARBA00022691"/>
    </source>
</evidence>